<dbReference type="PANTHER" id="PTHR43756:SF5">
    <property type="entry name" value="CHOLINE MONOOXYGENASE, CHLOROPLASTIC"/>
    <property type="match status" value="1"/>
</dbReference>
<dbReference type="PROSITE" id="PS51296">
    <property type="entry name" value="RIESKE"/>
    <property type="match status" value="1"/>
</dbReference>
<dbReference type="GO" id="GO:0005506">
    <property type="term" value="F:iron ion binding"/>
    <property type="evidence" value="ECO:0007669"/>
    <property type="project" value="InterPro"/>
</dbReference>
<evidence type="ECO:0000259" key="8">
    <source>
        <dbReference type="PROSITE" id="PS51296"/>
    </source>
</evidence>
<reference evidence="9 10" key="1">
    <citation type="submission" date="2022-12" db="EMBL/GenBank/DDBJ databases">
        <title>Dasania phycosphaerae sp. nov., isolated from particulate material of the south coast of Korea.</title>
        <authorList>
            <person name="Jiang Y."/>
        </authorList>
    </citation>
    <scope>NUCLEOTIDE SEQUENCE [LARGE SCALE GENOMIC DNA]</scope>
    <source>
        <strain evidence="9 10">GY-19</strain>
    </source>
</reference>
<protein>
    <submittedName>
        <fullName evidence="9">Aromatic ring-hydroxylating dioxygenase subunit alpha</fullName>
    </submittedName>
</protein>
<dbReference type="InterPro" id="IPR017941">
    <property type="entry name" value="Rieske_2Fe-2S"/>
</dbReference>
<gene>
    <name evidence="9" type="ORF">O0V09_06155</name>
</gene>
<comment type="caution">
    <text evidence="9">The sequence shown here is derived from an EMBL/GenBank/DDBJ whole genome shotgun (WGS) entry which is preliminary data.</text>
</comment>
<evidence type="ECO:0000256" key="5">
    <source>
        <dbReference type="ARBA" id="ARBA00023004"/>
    </source>
</evidence>
<dbReference type="InterPro" id="IPR001663">
    <property type="entry name" value="Rng_hydr_dOase-A"/>
</dbReference>
<dbReference type="Proteomes" id="UP001069090">
    <property type="component" value="Unassembled WGS sequence"/>
</dbReference>
<keyword evidence="4" id="KW-0560">Oxidoreductase</keyword>
<dbReference type="PANTHER" id="PTHR43756">
    <property type="entry name" value="CHOLINE MONOOXYGENASE, CHLOROPLASTIC"/>
    <property type="match status" value="1"/>
</dbReference>
<dbReference type="Gene3D" id="3.90.380.10">
    <property type="entry name" value="Naphthalene 1,2-dioxygenase Alpha Subunit, Chain A, domain 1"/>
    <property type="match status" value="1"/>
</dbReference>
<comment type="cofactor">
    <cofactor evidence="1">
        <name>Fe cation</name>
        <dbReference type="ChEBI" id="CHEBI:24875"/>
    </cofactor>
</comment>
<dbReference type="AlphaFoldDB" id="A0A9J6RJA2"/>
<proteinExistence type="predicted"/>
<evidence type="ECO:0000256" key="7">
    <source>
        <dbReference type="ARBA" id="ARBA00023027"/>
    </source>
</evidence>
<dbReference type="InterPro" id="IPR015879">
    <property type="entry name" value="Ring_hydroxy_dOase_asu_C_dom"/>
</dbReference>
<dbReference type="SUPFAM" id="SSF50022">
    <property type="entry name" value="ISP domain"/>
    <property type="match status" value="1"/>
</dbReference>
<keyword evidence="2" id="KW-0001">2Fe-2S</keyword>
<keyword evidence="10" id="KW-1185">Reference proteome</keyword>
<evidence type="ECO:0000313" key="9">
    <source>
        <dbReference type="EMBL" id="MCZ0864774.1"/>
    </source>
</evidence>
<keyword evidence="7" id="KW-0520">NAD</keyword>
<dbReference type="Gene3D" id="2.102.10.10">
    <property type="entry name" value="Rieske [2Fe-2S] iron-sulphur domain"/>
    <property type="match status" value="1"/>
</dbReference>
<evidence type="ECO:0000256" key="4">
    <source>
        <dbReference type="ARBA" id="ARBA00023002"/>
    </source>
</evidence>
<evidence type="ECO:0000256" key="6">
    <source>
        <dbReference type="ARBA" id="ARBA00023014"/>
    </source>
</evidence>
<keyword evidence="9" id="KW-0223">Dioxygenase</keyword>
<keyword evidence="5" id="KW-0408">Iron</keyword>
<dbReference type="Pfam" id="PF00848">
    <property type="entry name" value="Ring_hydroxyl_A"/>
    <property type="match status" value="1"/>
</dbReference>
<dbReference type="GO" id="GO:0051213">
    <property type="term" value="F:dioxygenase activity"/>
    <property type="evidence" value="ECO:0007669"/>
    <property type="project" value="UniProtKB-KW"/>
</dbReference>
<organism evidence="9 10">
    <name type="scientific">Dasania phycosphaerae</name>
    <dbReference type="NCBI Taxonomy" id="2950436"/>
    <lineage>
        <taxon>Bacteria</taxon>
        <taxon>Pseudomonadati</taxon>
        <taxon>Pseudomonadota</taxon>
        <taxon>Gammaproteobacteria</taxon>
        <taxon>Cellvibrionales</taxon>
        <taxon>Spongiibacteraceae</taxon>
        <taxon>Dasania</taxon>
    </lineage>
</organism>
<evidence type="ECO:0000256" key="2">
    <source>
        <dbReference type="ARBA" id="ARBA00022714"/>
    </source>
</evidence>
<evidence type="ECO:0000256" key="3">
    <source>
        <dbReference type="ARBA" id="ARBA00022723"/>
    </source>
</evidence>
<dbReference type="CDD" id="cd03469">
    <property type="entry name" value="Rieske_RO_Alpha_N"/>
    <property type="match status" value="1"/>
</dbReference>
<feature type="domain" description="Rieske" evidence="8">
    <location>
        <begin position="51"/>
        <end position="157"/>
    </location>
</feature>
<dbReference type="Pfam" id="PF00355">
    <property type="entry name" value="Rieske"/>
    <property type="match status" value="1"/>
</dbReference>
<name>A0A9J6RJA2_9GAMM</name>
<keyword evidence="3" id="KW-0479">Metal-binding</keyword>
<keyword evidence="6" id="KW-0411">Iron-sulfur</keyword>
<dbReference type="RefSeq" id="WP_258330928.1">
    <property type="nucleotide sequence ID" value="NZ_JAPTGG010000004.1"/>
</dbReference>
<evidence type="ECO:0000256" key="1">
    <source>
        <dbReference type="ARBA" id="ARBA00001962"/>
    </source>
</evidence>
<accession>A0A9J6RJA2</accession>
<dbReference type="EMBL" id="JAPTGG010000004">
    <property type="protein sequence ID" value="MCZ0864774.1"/>
    <property type="molecule type" value="Genomic_DNA"/>
</dbReference>
<dbReference type="PRINTS" id="PR00090">
    <property type="entry name" value="RNGDIOXGNASE"/>
</dbReference>
<dbReference type="InterPro" id="IPR036922">
    <property type="entry name" value="Rieske_2Fe-2S_sf"/>
</dbReference>
<dbReference type="GO" id="GO:0051537">
    <property type="term" value="F:2 iron, 2 sulfur cluster binding"/>
    <property type="evidence" value="ECO:0007669"/>
    <property type="project" value="UniProtKB-KW"/>
</dbReference>
<dbReference type="InterPro" id="IPR015881">
    <property type="entry name" value="ARHD_Rieske_2Fe_2S"/>
</dbReference>
<dbReference type="PROSITE" id="PS00570">
    <property type="entry name" value="RING_HYDROXYL_ALPHA"/>
    <property type="match status" value="1"/>
</dbReference>
<evidence type="ECO:0000313" key="10">
    <source>
        <dbReference type="Proteomes" id="UP001069090"/>
    </source>
</evidence>
<sequence length="423" mass="47372">MKNIITTSNSINLDGLIEEAESNPGKALAREFYSAEEVFSEDMQTIFKKQWVLVDHISRIPEKGQYFLFEIANESIIILRESEDKVNAFYNVCRHRGSKICLDNEGQSNFLLCPYHAWSYNLDGSLKAARTMPEDFDKSEHSLHSCHVKVFHGLIFINLSEGAAPDFDSEYAALSPFAEQQGIATAKIAVKKEYPNVANWKLVVENFIECYHCKPAHPEYCSVHPAEKLLAFGAGPGSGPEEAVEKYSKKLLAWEEAAQAMGHLTGVYDGGNDSLGLAQAARYPINDRGWLSETLDGKPACKKLMGNFKDYDGGQTALAFNPFSFALCCNDFAVILRWTPKDALNTNIELTWLVSEDAVEGVDYDPENLVKVWDITIKQDKQITENNQSGVMSGKYVPGPYSLQEARNISFKKWYLKQLKSSS</sequence>
<dbReference type="SUPFAM" id="SSF55961">
    <property type="entry name" value="Bet v1-like"/>
    <property type="match status" value="1"/>
</dbReference>